<feature type="transmembrane region" description="Helical" evidence="6">
    <location>
        <begin position="12"/>
        <end position="32"/>
    </location>
</feature>
<evidence type="ECO:0000256" key="5">
    <source>
        <dbReference type="ARBA" id="ARBA00023136"/>
    </source>
</evidence>
<dbReference type="Proteomes" id="UP001298681">
    <property type="component" value="Unassembled WGS sequence"/>
</dbReference>
<comment type="caution">
    <text evidence="7">The sequence shown here is derived from an EMBL/GenBank/DDBJ whole genome shotgun (WGS) entry which is preliminary data.</text>
</comment>
<dbReference type="EMBL" id="JAKNHQ010000027">
    <property type="protein sequence ID" value="MCG4611908.1"/>
    <property type="molecule type" value="Genomic_DNA"/>
</dbReference>
<evidence type="ECO:0000256" key="3">
    <source>
        <dbReference type="ARBA" id="ARBA00022692"/>
    </source>
</evidence>
<reference evidence="7 8" key="1">
    <citation type="submission" date="2022-01" db="EMBL/GenBank/DDBJ databases">
        <title>Collection of gut derived symbiotic bacterial strains cultured from healthy donors.</title>
        <authorList>
            <person name="Lin H."/>
            <person name="Kohout C."/>
            <person name="Waligurski E."/>
            <person name="Pamer E.G."/>
        </authorList>
    </citation>
    <scope>NUCLEOTIDE SEQUENCE [LARGE SCALE GENOMIC DNA]</scope>
    <source>
        <strain evidence="7 8">DFI.7.58</strain>
    </source>
</reference>
<name>A0ABS9MM51_9FIRM</name>
<keyword evidence="3 6" id="KW-0812">Transmembrane</keyword>
<evidence type="ECO:0000256" key="1">
    <source>
        <dbReference type="ARBA" id="ARBA00004651"/>
    </source>
</evidence>
<organism evidence="7 8">
    <name type="scientific">Anaeromassilibacillus senegalensis</name>
    <dbReference type="NCBI Taxonomy" id="1673717"/>
    <lineage>
        <taxon>Bacteria</taxon>
        <taxon>Bacillati</taxon>
        <taxon>Bacillota</taxon>
        <taxon>Clostridia</taxon>
        <taxon>Eubacteriales</taxon>
        <taxon>Acutalibacteraceae</taxon>
        <taxon>Anaeromassilibacillus</taxon>
    </lineage>
</organism>
<evidence type="ECO:0000256" key="6">
    <source>
        <dbReference type="SAM" id="Phobius"/>
    </source>
</evidence>
<dbReference type="PANTHER" id="PTHR30294">
    <property type="entry name" value="MEMBRANE COMPONENT OF ABC TRANSPORTER YHHJ-RELATED"/>
    <property type="match status" value="1"/>
</dbReference>
<feature type="transmembrane region" description="Helical" evidence="6">
    <location>
        <begin position="201"/>
        <end position="224"/>
    </location>
</feature>
<sequence length="235" mass="25941">MGAVYKREMRSYFTSPIGYVVAAVLFALYGFYYYSVMLSGSTYYISTFVYSNMFIWSMMLLPILTMRVFSEEQKNRTDQALLTAPVGVGSIVLGKFFASATVYAIILVGSLIPAIVIGFFSSPNWVLILGTVIGSFLYGIAILAIGTFVSSLTQSQIVAAIGTFGISILLVVIDQLTSIISNQVVVQVLNWLSFNSRYTPFTTGTFHIASIVFFLSVAAVFLFLTARKLESRRWS</sequence>
<dbReference type="PANTHER" id="PTHR30294:SF29">
    <property type="entry name" value="MULTIDRUG ABC TRANSPORTER PERMEASE YBHS-RELATED"/>
    <property type="match status" value="1"/>
</dbReference>
<comment type="subcellular location">
    <subcellularLocation>
        <location evidence="1">Cell membrane</location>
        <topology evidence="1">Multi-pass membrane protein</topology>
    </subcellularLocation>
</comment>
<protein>
    <submittedName>
        <fullName evidence="7">ABC transporter permease</fullName>
    </submittedName>
</protein>
<keyword evidence="5 6" id="KW-0472">Membrane</keyword>
<feature type="transmembrane region" description="Helical" evidence="6">
    <location>
        <begin position="100"/>
        <end position="120"/>
    </location>
</feature>
<dbReference type="Pfam" id="PF12679">
    <property type="entry name" value="ABC2_membrane_2"/>
    <property type="match status" value="1"/>
</dbReference>
<evidence type="ECO:0000256" key="2">
    <source>
        <dbReference type="ARBA" id="ARBA00022475"/>
    </source>
</evidence>
<evidence type="ECO:0000256" key="4">
    <source>
        <dbReference type="ARBA" id="ARBA00022989"/>
    </source>
</evidence>
<evidence type="ECO:0000313" key="8">
    <source>
        <dbReference type="Proteomes" id="UP001298681"/>
    </source>
</evidence>
<proteinExistence type="predicted"/>
<dbReference type="InterPro" id="IPR051449">
    <property type="entry name" value="ABC-2_transporter_component"/>
</dbReference>
<accession>A0ABS9MM51</accession>
<dbReference type="RefSeq" id="WP_191521419.1">
    <property type="nucleotide sequence ID" value="NZ_JAKNHQ010000027.1"/>
</dbReference>
<feature type="transmembrane region" description="Helical" evidence="6">
    <location>
        <begin position="157"/>
        <end position="181"/>
    </location>
</feature>
<evidence type="ECO:0000313" key="7">
    <source>
        <dbReference type="EMBL" id="MCG4611908.1"/>
    </source>
</evidence>
<keyword evidence="4 6" id="KW-1133">Transmembrane helix</keyword>
<feature type="transmembrane region" description="Helical" evidence="6">
    <location>
        <begin position="44"/>
        <end position="64"/>
    </location>
</feature>
<keyword evidence="8" id="KW-1185">Reference proteome</keyword>
<keyword evidence="2" id="KW-1003">Cell membrane</keyword>
<gene>
    <name evidence="7" type="ORF">L0P57_13315</name>
</gene>
<feature type="transmembrane region" description="Helical" evidence="6">
    <location>
        <begin position="126"/>
        <end position="145"/>
    </location>
</feature>